<evidence type="ECO:0000259" key="6">
    <source>
        <dbReference type="PROSITE" id="PS50199"/>
    </source>
</evidence>
<feature type="domain" description="RanBP2-type" evidence="6">
    <location>
        <begin position="72"/>
        <end position="101"/>
    </location>
</feature>
<dbReference type="PROSITE" id="PS50199">
    <property type="entry name" value="ZF_RANBP2_2"/>
    <property type="match status" value="1"/>
</dbReference>
<dbReference type="InterPro" id="IPR036443">
    <property type="entry name" value="Znf_RanBP2_sf"/>
</dbReference>
<sequence>MTNPDLFGQPGGQQPPPNPMMGMMGNMMGMNPMMMNAMNQGGKGGPPPPPPGAPGDAGKGGPVEQKPLPGLKPGDWLCPACGQNCFASKFQCPRCGRNKRGEETDVYVSEHGRIHPDIQELCDEFYIETRHIEKLNQLMKDRHDTWVEDLKKLREIMEEARSPCGMLVVKMKEMEDGTFVAINRDKRMQHLKEKFKLDRIAETRLSDILARCSDEKKDEYYHDLERHFECSGKPSATAMLLMKKLANGEPLGPPGRPGPGSWLDRQKNGDRNDRGGGGGGGGGGIQNAFEATAEVTGVAIGEATVVAIVTL</sequence>
<dbReference type="OrthoDB" id="439413at2759"/>
<dbReference type="EMBL" id="CAJNDS010000231">
    <property type="protein sequence ID" value="CAE7031450.1"/>
    <property type="molecule type" value="Genomic_DNA"/>
</dbReference>
<keyword evidence="3" id="KW-0862">Zinc</keyword>
<dbReference type="Proteomes" id="UP000604046">
    <property type="component" value="Unassembled WGS sequence"/>
</dbReference>
<feature type="compositionally biased region" description="Low complexity" evidence="5">
    <location>
        <begin position="20"/>
        <end position="40"/>
    </location>
</feature>
<dbReference type="Gene3D" id="4.10.1060.10">
    <property type="entry name" value="Zinc finger, RanBP2-type"/>
    <property type="match status" value="1"/>
</dbReference>
<dbReference type="SUPFAM" id="SSF90209">
    <property type="entry name" value="Ran binding protein zinc finger-like"/>
    <property type="match status" value="1"/>
</dbReference>
<dbReference type="GO" id="GO:0008270">
    <property type="term" value="F:zinc ion binding"/>
    <property type="evidence" value="ECO:0007669"/>
    <property type="project" value="UniProtKB-KW"/>
</dbReference>
<evidence type="ECO:0000256" key="5">
    <source>
        <dbReference type="SAM" id="MobiDB-lite"/>
    </source>
</evidence>
<gene>
    <name evidence="7" type="ORF">SNAT2548_LOCUS3789</name>
</gene>
<keyword evidence="1" id="KW-0479">Metal-binding</keyword>
<feature type="region of interest" description="Disordered" evidence="5">
    <location>
        <begin position="246"/>
        <end position="285"/>
    </location>
</feature>
<reference evidence="7" key="1">
    <citation type="submission" date="2021-02" db="EMBL/GenBank/DDBJ databases">
        <authorList>
            <person name="Dougan E. K."/>
            <person name="Rhodes N."/>
            <person name="Thang M."/>
            <person name="Chan C."/>
        </authorList>
    </citation>
    <scope>NUCLEOTIDE SEQUENCE</scope>
</reference>
<evidence type="ECO:0000256" key="3">
    <source>
        <dbReference type="ARBA" id="ARBA00022833"/>
    </source>
</evidence>
<keyword evidence="2 4" id="KW-0863">Zinc-finger</keyword>
<feature type="region of interest" description="Disordered" evidence="5">
    <location>
        <begin position="1"/>
        <end position="68"/>
    </location>
</feature>
<feature type="compositionally biased region" description="Basic and acidic residues" evidence="5">
    <location>
        <begin position="264"/>
        <end position="274"/>
    </location>
</feature>
<accession>A0A812IFG9</accession>
<evidence type="ECO:0000256" key="1">
    <source>
        <dbReference type="ARBA" id="ARBA00022723"/>
    </source>
</evidence>
<protein>
    <recommendedName>
        <fullName evidence="6">RanBP2-type domain-containing protein</fullName>
    </recommendedName>
</protein>
<evidence type="ECO:0000256" key="4">
    <source>
        <dbReference type="PROSITE-ProRule" id="PRU00322"/>
    </source>
</evidence>
<dbReference type="AlphaFoldDB" id="A0A812IFG9"/>
<name>A0A812IFG9_9DINO</name>
<evidence type="ECO:0000313" key="8">
    <source>
        <dbReference type="Proteomes" id="UP000604046"/>
    </source>
</evidence>
<evidence type="ECO:0000256" key="2">
    <source>
        <dbReference type="ARBA" id="ARBA00022771"/>
    </source>
</evidence>
<keyword evidence="8" id="KW-1185">Reference proteome</keyword>
<organism evidence="7 8">
    <name type="scientific">Symbiodinium natans</name>
    <dbReference type="NCBI Taxonomy" id="878477"/>
    <lineage>
        <taxon>Eukaryota</taxon>
        <taxon>Sar</taxon>
        <taxon>Alveolata</taxon>
        <taxon>Dinophyceae</taxon>
        <taxon>Suessiales</taxon>
        <taxon>Symbiodiniaceae</taxon>
        <taxon>Symbiodinium</taxon>
    </lineage>
</organism>
<comment type="caution">
    <text evidence="7">The sequence shown here is derived from an EMBL/GenBank/DDBJ whole genome shotgun (WGS) entry which is preliminary data.</text>
</comment>
<feature type="compositionally biased region" description="Gly residues" evidence="5">
    <location>
        <begin position="275"/>
        <end position="285"/>
    </location>
</feature>
<dbReference type="InterPro" id="IPR001876">
    <property type="entry name" value="Znf_RanBP2"/>
</dbReference>
<proteinExistence type="predicted"/>
<evidence type="ECO:0000313" key="7">
    <source>
        <dbReference type="EMBL" id="CAE7031450.1"/>
    </source>
</evidence>